<dbReference type="EMBL" id="JACVVK020000037">
    <property type="protein sequence ID" value="KAK7500416.1"/>
    <property type="molecule type" value="Genomic_DNA"/>
</dbReference>
<dbReference type="GO" id="GO:0006222">
    <property type="term" value="P:UMP biosynthetic process"/>
    <property type="evidence" value="ECO:0007669"/>
    <property type="project" value="UniProtKB-ARBA"/>
</dbReference>
<proteinExistence type="inferred from homology"/>
<dbReference type="NCBIfam" id="NF010382">
    <property type="entry name" value="PRK13809.1"/>
    <property type="match status" value="1"/>
</dbReference>
<dbReference type="EC" id="4.1.1.23" evidence="6"/>
<evidence type="ECO:0000256" key="7">
    <source>
        <dbReference type="ARBA" id="ARBA00015047"/>
    </source>
</evidence>
<dbReference type="SMART" id="SM00934">
    <property type="entry name" value="OMPdecase"/>
    <property type="match status" value="1"/>
</dbReference>
<dbReference type="HAMAP" id="MF_01208">
    <property type="entry name" value="PyrE"/>
    <property type="match status" value="1"/>
</dbReference>
<dbReference type="InterPro" id="IPR023031">
    <property type="entry name" value="OPRT"/>
</dbReference>
<keyword evidence="12" id="KW-0456">Lyase</keyword>
<evidence type="ECO:0000256" key="12">
    <source>
        <dbReference type="ARBA" id="ARBA00023239"/>
    </source>
</evidence>
<evidence type="ECO:0000256" key="10">
    <source>
        <dbReference type="ARBA" id="ARBA00022793"/>
    </source>
</evidence>
<evidence type="ECO:0000256" key="18">
    <source>
        <dbReference type="PIRSR" id="PIRSR614732-1"/>
    </source>
</evidence>
<evidence type="ECO:0000256" key="8">
    <source>
        <dbReference type="ARBA" id="ARBA00022676"/>
    </source>
</evidence>
<dbReference type="SUPFAM" id="SSF51366">
    <property type="entry name" value="Ribulose-phoshate binding barrel"/>
    <property type="match status" value="1"/>
</dbReference>
<dbReference type="InterPro" id="IPR018089">
    <property type="entry name" value="OMPdecase_AS"/>
</dbReference>
<dbReference type="GO" id="GO:0004590">
    <property type="term" value="F:orotidine-5'-phosphate decarboxylase activity"/>
    <property type="evidence" value="ECO:0007669"/>
    <property type="project" value="UniProtKB-EC"/>
</dbReference>
<dbReference type="CDD" id="cd06223">
    <property type="entry name" value="PRTases_typeI"/>
    <property type="match status" value="1"/>
</dbReference>
<comment type="subunit">
    <text evidence="17">Homodimer; dimerization is required for enzymatic activity.</text>
</comment>
<feature type="binding site" evidence="19">
    <location>
        <position position="459"/>
    </location>
    <ligand>
        <name>substrate</name>
    </ligand>
</feature>
<organism evidence="21 22">
    <name type="scientific">Batillaria attramentaria</name>
    <dbReference type="NCBI Taxonomy" id="370345"/>
    <lineage>
        <taxon>Eukaryota</taxon>
        <taxon>Metazoa</taxon>
        <taxon>Spiralia</taxon>
        <taxon>Lophotrochozoa</taxon>
        <taxon>Mollusca</taxon>
        <taxon>Gastropoda</taxon>
        <taxon>Caenogastropoda</taxon>
        <taxon>Sorbeoconcha</taxon>
        <taxon>Cerithioidea</taxon>
        <taxon>Batillariidae</taxon>
        <taxon>Batillaria</taxon>
    </lineage>
</organism>
<comment type="similarity">
    <text evidence="3">In the N-terminal section; belongs to the purine/pyrimidine phosphoribosyltransferase family.</text>
</comment>
<keyword evidence="22" id="KW-1185">Reference proteome</keyword>
<name>A0ABD0LME6_9CAEN</name>
<dbReference type="EC" id="2.4.2.10" evidence="5"/>
<evidence type="ECO:0000256" key="15">
    <source>
        <dbReference type="ARBA" id="ARBA00051700"/>
    </source>
</evidence>
<keyword evidence="13" id="KW-0511">Multifunctional enzyme</keyword>
<evidence type="ECO:0000256" key="5">
    <source>
        <dbReference type="ARBA" id="ARBA00011971"/>
    </source>
</evidence>
<evidence type="ECO:0000259" key="20">
    <source>
        <dbReference type="SMART" id="SM00934"/>
    </source>
</evidence>
<evidence type="ECO:0000313" key="21">
    <source>
        <dbReference type="EMBL" id="KAK7500416.1"/>
    </source>
</evidence>
<dbReference type="NCBIfam" id="TIGR00336">
    <property type="entry name" value="pyrE"/>
    <property type="match status" value="1"/>
</dbReference>
<evidence type="ECO:0000256" key="19">
    <source>
        <dbReference type="PIRSR" id="PIRSR614732-2"/>
    </source>
</evidence>
<dbReference type="PANTHER" id="PTHR19278">
    <property type="entry name" value="OROTATE PHOSPHORIBOSYLTRANSFERASE"/>
    <property type="match status" value="1"/>
</dbReference>
<dbReference type="Pfam" id="PF00215">
    <property type="entry name" value="OMPdecase"/>
    <property type="match status" value="1"/>
</dbReference>
<feature type="binding site" evidence="19">
    <location>
        <position position="460"/>
    </location>
    <ligand>
        <name>substrate</name>
    </ligand>
</feature>
<evidence type="ECO:0000256" key="1">
    <source>
        <dbReference type="ARBA" id="ARBA00004861"/>
    </source>
</evidence>
<dbReference type="Proteomes" id="UP001519460">
    <property type="component" value="Unassembled WGS sequence"/>
</dbReference>
<dbReference type="GO" id="GO:0004588">
    <property type="term" value="F:orotate phosphoribosyltransferase activity"/>
    <property type="evidence" value="ECO:0007669"/>
    <property type="project" value="UniProtKB-EC"/>
</dbReference>
<feature type="active site" description="For OMPdecase activity" evidence="18">
    <location>
        <position position="321"/>
    </location>
</feature>
<feature type="binding site" evidence="19">
    <location>
        <position position="381"/>
    </location>
    <ligand>
        <name>substrate</name>
    </ligand>
</feature>
<dbReference type="SUPFAM" id="SSF53271">
    <property type="entry name" value="PRTase-like"/>
    <property type="match status" value="1"/>
</dbReference>
<comment type="catalytic activity">
    <reaction evidence="15">
        <text>orotidine 5'-phosphate + diphosphate = orotate + 5-phospho-alpha-D-ribose 1-diphosphate</text>
        <dbReference type="Rhea" id="RHEA:10380"/>
        <dbReference type="ChEBI" id="CHEBI:30839"/>
        <dbReference type="ChEBI" id="CHEBI:33019"/>
        <dbReference type="ChEBI" id="CHEBI:57538"/>
        <dbReference type="ChEBI" id="CHEBI:58017"/>
        <dbReference type="EC" id="2.4.2.10"/>
    </reaction>
    <physiologicalReaction direction="right-to-left" evidence="15">
        <dbReference type="Rhea" id="RHEA:10382"/>
    </physiologicalReaction>
</comment>
<protein>
    <recommendedName>
        <fullName evidence="7">Uridine 5'-monophosphate synthase</fullName>
        <ecNumber evidence="5">2.4.2.10</ecNumber>
        <ecNumber evidence="6">4.1.1.23</ecNumber>
    </recommendedName>
</protein>
<comment type="pathway">
    <text evidence="1">Pyrimidine metabolism; UMP biosynthesis via de novo pathway; UMP from orotate: step 2/2.</text>
</comment>
<evidence type="ECO:0000256" key="3">
    <source>
        <dbReference type="ARBA" id="ARBA00006221"/>
    </source>
</evidence>
<keyword evidence="9" id="KW-0808">Transferase</keyword>
<evidence type="ECO:0000256" key="17">
    <source>
        <dbReference type="ARBA" id="ARBA00063898"/>
    </source>
</evidence>
<feature type="binding site" evidence="19">
    <location>
        <position position="268"/>
    </location>
    <ligand>
        <name>substrate</name>
    </ligand>
</feature>
<feature type="active site" description="For OMPdecase activity" evidence="18">
    <location>
        <position position="323"/>
    </location>
</feature>
<dbReference type="InterPro" id="IPR000836">
    <property type="entry name" value="PRTase_dom"/>
</dbReference>
<reference evidence="21 22" key="1">
    <citation type="journal article" date="2023" name="Sci. Data">
        <title>Genome assembly of the Korean intertidal mud-creeper Batillaria attramentaria.</title>
        <authorList>
            <person name="Patra A.K."/>
            <person name="Ho P.T."/>
            <person name="Jun S."/>
            <person name="Lee S.J."/>
            <person name="Kim Y."/>
            <person name="Won Y.J."/>
        </authorList>
    </citation>
    <scope>NUCLEOTIDE SEQUENCE [LARGE SCALE GENOMIC DNA]</scope>
    <source>
        <strain evidence="21">Wonlab-2016</strain>
    </source>
</reference>
<comment type="similarity">
    <text evidence="4">In the C-terminal section; belongs to the OMP decarboxylase family.</text>
</comment>
<comment type="function">
    <text evidence="16">Bifunctional enzyme catalyzing the last two steps of de novo pyrimidine biosynthesis, orotate phosphoribosyltransferase (OPRT), which converts orotate to orotidine-5'-monophosphate (OMP), and orotidine-5'-monophosphate decarboxylase (ODC), the terminal enzymatic reaction that decarboxylates OMP to uridine monophosphate (UMP).</text>
</comment>
<evidence type="ECO:0000256" key="14">
    <source>
        <dbReference type="ARBA" id="ARBA00051583"/>
    </source>
</evidence>
<dbReference type="Pfam" id="PF00156">
    <property type="entry name" value="Pribosyltran"/>
    <property type="match status" value="1"/>
</dbReference>
<evidence type="ECO:0000313" key="22">
    <source>
        <dbReference type="Proteomes" id="UP001519460"/>
    </source>
</evidence>
<dbReference type="InterPro" id="IPR029057">
    <property type="entry name" value="PRTase-like"/>
</dbReference>
<dbReference type="CDD" id="cd04725">
    <property type="entry name" value="OMP_decarboxylase_like"/>
    <property type="match status" value="1"/>
</dbReference>
<feature type="binding site" evidence="19">
    <location>
        <position position="290"/>
    </location>
    <ligand>
        <name>substrate</name>
    </ligand>
</feature>
<feature type="binding site" evidence="19">
    <location>
        <position position="439"/>
    </location>
    <ligand>
        <name>substrate</name>
    </ligand>
</feature>
<dbReference type="FunFam" id="3.20.20.70:FF:000092">
    <property type="entry name" value="Uridine monophosphate synthetase"/>
    <property type="match status" value="1"/>
</dbReference>
<dbReference type="NCBIfam" id="TIGR01740">
    <property type="entry name" value="pyrF"/>
    <property type="match status" value="1"/>
</dbReference>
<dbReference type="InterPro" id="IPR004467">
    <property type="entry name" value="Or_phspho_trans_dom"/>
</dbReference>
<keyword evidence="10" id="KW-0210">Decarboxylase</keyword>
<evidence type="ECO:0000256" key="6">
    <source>
        <dbReference type="ARBA" id="ARBA00012321"/>
    </source>
</evidence>
<dbReference type="InterPro" id="IPR013785">
    <property type="entry name" value="Aldolase_TIM"/>
</dbReference>
<accession>A0ABD0LME6</accession>
<dbReference type="InterPro" id="IPR001754">
    <property type="entry name" value="OMPdeCOase_dom"/>
</dbReference>
<evidence type="ECO:0000256" key="9">
    <source>
        <dbReference type="ARBA" id="ARBA00022679"/>
    </source>
</evidence>
<dbReference type="PROSITE" id="PS00156">
    <property type="entry name" value="OMPDECASE"/>
    <property type="match status" value="1"/>
</dbReference>
<dbReference type="Gene3D" id="3.20.20.70">
    <property type="entry name" value="Aldolase class I"/>
    <property type="match status" value="1"/>
</dbReference>
<dbReference type="AlphaFoldDB" id="A0ABD0LME6"/>
<evidence type="ECO:0000256" key="2">
    <source>
        <dbReference type="ARBA" id="ARBA00004889"/>
    </source>
</evidence>
<gene>
    <name evidence="21" type="ORF">BaRGS_00008323</name>
</gene>
<comment type="caution">
    <text evidence="21">The sequence shown here is derived from an EMBL/GenBank/DDBJ whole genome shotgun (WGS) entry which is preliminary data.</text>
</comment>
<dbReference type="Gene3D" id="3.40.50.2020">
    <property type="match status" value="1"/>
</dbReference>
<evidence type="ECO:0000256" key="16">
    <source>
        <dbReference type="ARBA" id="ARBA00060327"/>
    </source>
</evidence>
<dbReference type="InterPro" id="IPR011060">
    <property type="entry name" value="RibuloseP-bd_barrel"/>
</dbReference>
<dbReference type="InterPro" id="IPR014732">
    <property type="entry name" value="OMPdecase"/>
</dbReference>
<sequence length="488" mass="53227">MAETLHSRRLSLDELIVKLYEIEGVKFGDFKLKSGIQSPVYFDLRVIISYPELMVQVSEFLWDAASGQTFQSVCGVPYTALPLATIISAKHDLPMLIRRKEAKDYGTKKMIEGHFQPGDACLVVEDIVTSGGSVMETVEALSGVGVKVTQAVVLLDREQGGAERLKAMGIDLHSVCTLTKALEILQSAGKLDEDMVKRVTDFIAANRFSPNGNTSAVSQSVGDGQSPEKRTKKGLSFGERAQLCSNAVSRRLFEVMETKGSNLVLSADVTQSLQLLQLVDKIGPYVCAVKTHVDILEDFTPDFGTRLTELATKHDFLIFEDRKFADIGNTVSLQYEGGMYRISDWADIVNAHTVPGSGVVQGLKQVGQPKGGACLLIAEMSSAGNLANADYTKATVKMAEDHRDFVIGFICQSRLTSDPTFLHMTPGVQLEEGRDGLGQRYLTPMEVINNRGSDIIIVGRGIIKADNPEVAAKQYQEAGYSAYLSRLS</sequence>
<comment type="pathway">
    <text evidence="2">Pyrimidine metabolism; UMP biosynthesis via de novo pathway; UMP from orotate: step 1/2.</text>
</comment>
<comment type="catalytic activity">
    <reaction evidence="14">
        <text>orotidine 5'-phosphate + H(+) = UMP + CO2</text>
        <dbReference type="Rhea" id="RHEA:11596"/>
        <dbReference type="ChEBI" id="CHEBI:15378"/>
        <dbReference type="ChEBI" id="CHEBI:16526"/>
        <dbReference type="ChEBI" id="CHEBI:57538"/>
        <dbReference type="ChEBI" id="CHEBI:57865"/>
        <dbReference type="EC" id="4.1.1.23"/>
    </reaction>
    <physiologicalReaction direction="left-to-right" evidence="14">
        <dbReference type="Rhea" id="RHEA:11597"/>
    </physiologicalReaction>
</comment>
<feature type="active site" description="For OMPdecase activity" evidence="18">
    <location>
        <position position="326"/>
    </location>
</feature>
<keyword evidence="8" id="KW-0328">Glycosyltransferase</keyword>
<dbReference type="PANTHER" id="PTHR19278:SF9">
    <property type="entry name" value="URIDINE 5'-MONOPHOSPHATE SYNTHASE"/>
    <property type="match status" value="1"/>
</dbReference>
<keyword evidence="11" id="KW-0665">Pyrimidine biosynthesis</keyword>
<evidence type="ECO:0000256" key="13">
    <source>
        <dbReference type="ARBA" id="ARBA00023268"/>
    </source>
</evidence>
<evidence type="ECO:0000256" key="4">
    <source>
        <dbReference type="ARBA" id="ARBA00009769"/>
    </source>
</evidence>
<dbReference type="FunFam" id="3.40.50.2020:FF:000025">
    <property type="entry name" value="Uridine monophosphate synthetase"/>
    <property type="match status" value="1"/>
</dbReference>
<evidence type="ECO:0000256" key="11">
    <source>
        <dbReference type="ARBA" id="ARBA00022975"/>
    </source>
</evidence>
<feature type="domain" description="Orotidine 5'-phosphate decarboxylase" evidence="20">
    <location>
        <begin position="262"/>
        <end position="475"/>
    </location>
</feature>